<gene>
    <name evidence="2" type="ORF">BKA15_006904</name>
</gene>
<comment type="similarity">
    <text evidence="1">Belongs to the ROK (NagC/XylR) family.</text>
</comment>
<dbReference type="InterPro" id="IPR000600">
    <property type="entry name" value="ROK"/>
</dbReference>
<dbReference type="InterPro" id="IPR036390">
    <property type="entry name" value="WH_DNA-bd_sf"/>
</dbReference>
<evidence type="ECO:0000256" key="1">
    <source>
        <dbReference type="ARBA" id="ARBA00006479"/>
    </source>
</evidence>
<protein>
    <submittedName>
        <fullName evidence="2">Putative NBD/HSP70 family sugar kinase</fullName>
    </submittedName>
</protein>
<dbReference type="InterPro" id="IPR043129">
    <property type="entry name" value="ATPase_NBD"/>
</dbReference>
<dbReference type="GO" id="GO:0016301">
    <property type="term" value="F:kinase activity"/>
    <property type="evidence" value="ECO:0007669"/>
    <property type="project" value="UniProtKB-KW"/>
</dbReference>
<keyword evidence="3" id="KW-1185">Reference proteome</keyword>
<organism evidence="2 3">
    <name type="scientific">Microlunatus parietis</name>
    <dbReference type="NCBI Taxonomy" id="682979"/>
    <lineage>
        <taxon>Bacteria</taxon>
        <taxon>Bacillati</taxon>
        <taxon>Actinomycetota</taxon>
        <taxon>Actinomycetes</taxon>
        <taxon>Propionibacteriales</taxon>
        <taxon>Propionibacteriaceae</taxon>
        <taxon>Microlunatus</taxon>
    </lineage>
</organism>
<dbReference type="Gene3D" id="1.10.10.10">
    <property type="entry name" value="Winged helix-like DNA-binding domain superfamily/Winged helix DNA-binding domain"/>
    <property type="match status" value="1"/>
</dbReference>
<dbReference type="CDD" id="cd23763">
    <property type="entry name" value="ASKHA_ATPase_ROK"/>
    <property type="match status" value="1"/>
</dbReference>
<dbReference type="SUPFAM" id="SSF46785">
    <property type="entry name" value="Winged helix' DNA-binding domain"/>
    <property type="match status" value="1"/>
</dbReference>
<evidence type="ECO:0000313" key="3">
    <source>
        <dbReference type="Proteomes" id="UP000569914"/>
    </source>
</evidence>
<dbReference type="Proteomes" id="UP000569914">
    <property type="component" value="Unassembled WGS sequence"/>
</dbReference>
<dbReference type="SUPFAM" id="SSF53067">
    <property type="entry name" value="Actin-like ATPase domain"/>
    <property type="match status" value="1"/>
</dbReference>
<dbReference type="Gene3D" id="3.30.420.40">
    <property type="match status" value="3"/>
</dbReference>
<evidence type="ECO:0000313" key="2">
    <source>
        <dbReference type="EMBL" id="NYE75575.1"/>
    </source>
</evidence>
<reference evidence="2 3" key="1">
    <citation type="submission" date="2020-07" db="EMBL/GenBank/DDBJ databases">
        <title>Sequencing the genomes of 1000 actinobacteria strains.</title>
        <authorList>
            <person name="Klenk H.-P."/>
        </authorList>
    </citation>
    <scope>NUCLEOTIDE SEQUENCE [LARGE SCALE GENOMIC DNA]</scope>
    <source>
        <strain evidence="2 3">DSM 22083</strain>
    </source>
</reference>
<dbReference type="PANTHER" id="PTHR18964">
    <property type="entry name" value="ROK (REPRESSOR, ORF, KINASE) FAMILY"/>
    <property type="match status" value="1"/>
</dbReference>
<dbReference type="EMBL" id="JACCBU010000001">
    <property type="protein sequence ID" value="NYE75575.1"/>
    <property type="molecule type" value="Genomic_DNA"/>
</dbReference>
<dbReference type="InterPro" id="IPR036388">
    <property type="entry name" value="WH-like_DNA-bd_sf"/>
</dbReference>
<dbReference type="AlphaFoldDB" id="A0A7Y9IEZ2"/>
<proteinExistence type="inferred from homology"/>
<name>A0A7Y9IEZ2_9ACTN</name>
<dbReference type="Pfam" id="PF00480">
    <property type="entry name" value="ROK"/>
    <property type="match status" value="1"/>
</dbReference>
<sequence>MKSKSDDRVIELLLARGPLDRPALAELAGLSRPSTGELITRLINAGLVEEDGEIPTGRRGPNAMRYRLRRGCGSVVGLEIQPDHAEAVLADVDGTELERIRVKARQNERPATLVRRAVRAFRGADRLQAVVVATPGIVDRQGNVVFVSDHPHWAGPQGARLTEALGVPVVLENDTNLAGVAEHRYGAAADSDDFVLLRFTESLSAALVLDGRLVRGANGAAGEIGFHPYQRTAAEVIGQLTEAAIALCAVADPELVVLSGPQATAEVAEAVEEQVAATSLFRPRVVPSALPDGAAVRGALALALDRGRDRVYFDEEPER</sequence>
<keyword evidence="2" id="KW-0808">Transferase</keyword>
<dbReference type="PANTHER" id="PTHR18964:SF149">
    <property type="entry name" value="BIFUNCTIONAL UDP-N-ACETYLGLUCOSAMINE 2-EPIMERASE_N-ACETYLMANNOSAMINE KINASE"/>
    <property type="match status" value="1"/>
</dbReference>
<comment type="caution">
    <text evidence="2">The sequence shown here is derived from an EMBL/GenBank/DDBJ whole genome shotgun (WGS) entry which is preliminary data.</text>
</comment>
<accession>A0A7Y9IEZ2</accession>
<dbReference type="RefSeq" id="WP_179758058.1">
    <property type="nucleotide sequence ID" value="NZ_JACCBU010000001.1"/>
</dbReference>
<keyword evidence="2" id="KW-0418">Kinase</keyword>